<dbReference type="InterPro" id="IPR000719">
    <property type="entry name" value="Prot_kinase_dom"/>
</dbReference>
<dbReference type="Pfam" id="PF00069">
    <property type="entry name" value="Pkinase"/>
    <property type="match status" value="1"/>
</dbReference>
<comment type="caution">
    <text evidence="13">The sequence shown here is derived from an EMBL/GenBank/DDBJ whole genome shotgun (WGS) entry which is preliminary data.</text>
</comment>
<dbReference type="PIRSF" id="PIRSF000654">
    <property type="entry name" value="Integrin-linked_kinase"/>
    <property type="match status" value="1"/>
</dbReference>
<dbReference type="Gene3D" id="1.10.510.10">
    <property type="entry name" value="Transferase(Phosphotransferase) domain 1"/>
    <property type="match status" value="1"/>
</dbReference>
<feature type="domain" description="Protein kinase" evidence="12">
    <location>
        <begin position="6"/>
        <end position="262"/>
    </location>
</feature>
<keyword evidence="4" id="KW-0808">Transferase</keyword>
<dbReference type="PROSITE" id="PS00107">
    <property type="entry name" value="PROTEIN_KINASE_ATP"/>
    <property type="match status" value="1"/>
</dbReference>
<protein>
    <recommendedName>
        <fullName evidence="2">non-specific serine/threonine protein kinase</fullName>
        <ecNumber evidence="2">2.7.11.1</ecNumber>
    </recommendedName>
</protein>
<evidence type="ECO:0000256" key="4">
    <source>
        <dbReference type="ARBA" id="ARBA00022679"/>
    </source>
</evidence>
<evidence type="ECO:0000256" key="1">
    <source>
        <dbReference type="ARBA" id="ARBA00010886"/>
    </source>
</evidence>
<evidence type="ECO:0000259" key="12">
    <source>
        <dbReference type="PROSITE" id="PS50011"/>
    </source>
</evidence>
<dbReference type="GO" id="GO:0005524">
    <property type="term" value="F:ATP binding"/>
    <property type="evidence" value="ECO:0007669"/>
    <property type="project" value="UniProtKB-UniRule"/>
</dbReference>
<keyword evidence="6" id="KW-0418">Kinase</keyword>
<keyword evidence="7 10" id="KW-0067">ATP-binding</keyword>
<organism evidence="13 14">
    <name type="scientific">Halteria grandinella</name>
    <dbReference type="NCBI Taxonomy" id="5974"/>
    <lineage>
        <taxon>Eukaryota</taxon>
        <taxon>Sar</taxon>
        <taxon>Alveolata</taxon>
        <taxon>Ciliophora</taxon>
        <taxon>Intramacronucleata</taxon>
        <taxon>Spirotrichea</taxon>
        <taxon>Stichotrichia</taxon>
        <taxon>Sporadotrichida</taxon>
        <taxon>Halteriidae</taxon>
        <taxon>Halteria</taxon>
    </lineage>
</organism>
<evidence type="ECO:0000256" key="8">
    <source>
        <dbReference type="ARBA" id="ARBA00047899"/>
    </source>
</evidence>
<dbReference type="Gene3D" id="3.30.200.20">
    <property type="entry name" value="Phosphorylase Kinase, domain 1"/>
    <property type="match status" value="1"/>
</dbReference>
<dbReference type="InterPro" id="IPR011009">
    <property type="entry name" value="Kinase-like_dom_sf"/>
</dbReference>
<evidence type="ECO:0000256" key="6">
    <source>
        <dbReference type="ARBA" id="ARBA00022777"/>
    </source>
</evidence>
<dbReference type="InterPro" id="IPR051131">
    <property type="entry name" value="NEK_Ser/Thr_kinase_NIMA"/>
</dbReference>
<dbReference type="Proteomes" id="UP000785679">
    <property type="component" value="Unassembled WGS sequence"/>
</dbReference>
<dbReference type="InterPro" id="IPR017441">
    <property type="entry name" value="Protein_kinase_ATP_BS"/>
</dbReference>
<dbReference type="InterPro" id="IPR008271">
    <property type="entry name" value="Ser/Thr_kinase_AS"/>
</dbReference>
<comment type="catalytic activity">
    <reaction evidence="9">
        <text>L-seryl-[protein] + ATP = O-phospho-L-seryl-[protein] + ADP + H(+)</text>
        <dbReference type="Rhea" id="RHEA:17989"/>
        <dbReference type="Rhea" id="RHEA-COMP:9863"/>
        <dbReference type="Rhea" id="RHEA-COMP:11604"/>
        <dbReference type="ChEBI" id="CHEBI:15378"/>
        <dbReference type="ChEBI" id="CHEBI:29999"/>
        <dbReference type="ChEBI" id="CHEBI:30616"/>
        <dbReference type="ChEBI" id="CHEBI:83421"/>
        <dbReference type="ChEBI" id="CHEBI:456216"/>
        <dbReference type="EC" id="2.7.11.1"/>
    </reaction>
</comment>
<reference evidence="13" key="1">
    <citation type="submission" date="2019-06" db="EMBL/GenBank/DDBJ databases">
        <authorList>
            <person name="Zheng W."/>
        </authorList>
    </citation>
    <scope>NUCLEOTIDE SEQUENCE</scope>
    <source>
        <strain evidence="13">QDHG01</strain>
    </source>
</reference>
<feature type="binding site" evidence="10">
    <location>
        <position position="35"/>
    </location>
    <ligand>
        <name>ATP</name>
        <dbReference type="ChEBI" id="CHEBI:30616"/>
    </ligand>
</feature>
<sequence>MSLNDFEIIKRLGEGAYSSVYHVRRIADHEYYALKKVRMMKLSDKEKENALNEVRILASIRHPNIVAYKEAFIDDASQSLCIVMEYADSGDLFQQICDHQKNSTLFKEEDIWRMFIQMVRGLRCLHEILIFHRDLKSANIFLNKDGTAKLGDMNVSKVAKKGMLYTQTGTPYYASPEVWRDQPYDKKSDIWSLGCVLYESITLKPPFRADDMQGLYKKVLRGVYPKIPSVYSTDLGNLVKSLIQVNPSMRPSCEGILEMQIVRKRIEKIFPNDEFYESQSSLLNTIRVPKNLLYLTDRLPKPSYESPTQKK</sequence>
<dbReference type="PANTHER" id="PTHR44899">
    <property type="entry name" value="CAMK FAMILY PROTEIN KINASE"/>
    <property type="match status" value="1"/>
</dbReference>
<dbReference type="SMART" id="SM00220">
    <property type="entry name" value="S_TKc"/>
    <property type="match status" value="1"/>
</dbReference>
<proteinExistence type="inferred from homology"/>
<dbReference type="PROSITE" id="PS50011">
    <property type="entry name" value="PROTEIN_KINASE_DOM"/>
    <property type="match status" value="1"/>
</dbReference>
<evidence type="ECO:0000313" key="14">
    <source>
        <dbReference type="Proteomes" id="UP000785679"/>
    </source>
</evidence>
<keyword evidence="14" id="KW-1185">Reference proteome</keyword>
<evidence type="ECO:0000256" key="2">
    <source>
        <dbReference type="ARBA" id="ARBA00012513"/>
    </source>
</evidence>
<dbReference type="EC" id="2.7.11.1" evidence="2"/>
<evidence type="ECO:0000256" key="10">
    <source>
        <dbReference type="PROSITE-ProRule" id="PRU10141"/>
    </source>
</evidence>
<comment type="similarity">
    <text evidence="1">Belongs to the protein kinase superfamily. NEK Ser/Thr protein kinase family. NIMA subfamily.</text>
</comment>
<dbReference type="PROSITE" id="PS00108">
    <property type="entry name" value="PROTEIN_KINASE_ST"/>
    <property type="match status" value="1"/>
</dbReference>
<evidence type="ECO:0000256" key="7">
    <source>
        <dbReference type="ARBA" id="ARBA00022840"/>
    </source>
</evidence>
<dbReference type="AlphaFoldDB" id="A0A8J8P5E3"/>
<keyword evidence="5 10" id="KW-0547">Nucleotide-binding</keyword>
<keyword evidence="3 11" id="KW-0723">Serine/threonine-protein kinase</keyword>
<dbReference type="SUPFAM" id="SSF56112">
    <property type="entry name" value="Protein kinase-like (PK-like)"/>
    <property type="match status" value="1"/>
</dbReference>
<evidence type="ECO:0000313" key="13">
    <source>
        <dbReference type="EMBL" id="TNV87563.1"/>
    </source>
</evidence>
<dbReference type="GO" id="GO:0004674">
    <property type="term" value="F:protein serine/threonine kinase activity"/>
    <property type="evidence" value="ECO:0007669"/>
    <property type="project" value="UniProtKB-KW"/>
</dbReference>
<dbReference type="EMBL" id="RRYP01000354">
    <property type="protein sequence ID" value="TNV87563.1"/>
    <property type="molecule type" value="Genomic_DNA"/>
</dbReference>
<comment type="catalytic activity">
    <reaction evidence="8">
        <text>L-threonyl-[protein] + ATP = O-phospho-L-threonyl-[protein] + ADP + H(+)</text>
        <dbReference type="Rhea" id="RHEA:46608"/>
        <dbReference type="Rhea" id="RHEA-COMP:11060"/>
        <dbReference type="Rhea" id="RHEA-COMP:11605"/>
        <dbReference type="ChEBI" id="CHEBI:15378"/>
        <dbReference type="ChEBI" id="CHEBI:30013"/>
        <dbReference type="ChEBI" id="CHEBI:30616"/>
        <dbReference type="ChEBI" id="CHEBI:61977"/>
        <dbReference type="ChEBI" id="CHEBI:456216"/>
        <dbReference type="EC" id="2.7.11.1"/>
    </reaction>
</comment>
<evidence type="ECO:0000256" key="3">
    <source>
        <dbReference type="ARBA" id="ARBA00022527"/>
    </source>
</evidence>
<name>A0A8J8P5E3_HALGN</name>
<evidence type="ECO:0000256" key="9">
    <source>
        <dbReference type="ARBA" id="ARBA00048679"/>
    </source>
</evidence>
<dbReference type="PANTHER" id="PTHR44899:SF6">
    <property type="entry name" value="SERINE_THREONINE PROTEIN KINASE"/>
    <property type="match status" value="1"/>
</dbReference>
<dbReference type="OrthoDB" id="248923at2759"/>
<dbReference type="FunFam" id="3.30.200.20:FF:000097">
    <property type="entry name" value="Probable serine/threonine-protein kinase nek1"/>
    <property type="match status" value="1"/>
</dbReference>
<evidence type="ECO:0000256" key="5">
    <source>
        <dbReference type="ARBA" id="ARBA00022741"/>
    </source>
</evidence>
<gene>
    <name evidence="13" type="ORF">FGO68_gene6049</name>
</gene>
<evidence type="ECO:0000256" key="11">
    <source>
        <dbReference type="RuleBase" id="RU000304"/>
    </source>
</evidence>
<accession>A0A8J8P5E3</accession>